<dbReference type="Proteomes" id="UP001180081">
    <property type="component" value="Unassembled WGS sequence"/>
</dbReference>
<dbReference type="InterPro" id="IPR032307">
    <property type="entry name" value="PepSY_TM-like_2"/>
</dbReference>
<keyword evidence="3" id="KW-1185">Reference proteome</keyword>
<keyword evidence="1" id="KW-0472">Membrane</keyword>
<dbReference type="PANTHER" id="PTHR40115:SF1">
    <property type="entry name" value="INNER MEMBRANE PROTEIN WITH PEPSY TM HELIX"/>
    <property type="match status" value="1"/>
</dbReference>
<sequence length="205" mass="22667">MTDTPSRPRLDKSWLYRQSRMLHAYLSAFAFIALMLFSLSGLLLNHPDWFKGKADSQEHTLTLTPAELAEAQRSDDPIRAAAAIVAERLPLKGEYKSGELMDSEAQVRFEGVSGKSDLFINLQDGQVEATIEAATLTTMLHDLHRGKNSGAAWSWVIDLTAILTLLFSLLGYVLFFSLRFRLATSLKLTAVSLVILGGIIVVFVP</sequence>
<evidence type="ECO:0000256" key="1">
    <source>
        <dbReference type="SAM" id="Phobius"/>
    </source>
</evidence>
<reference evidence="2" key="1">
    <citation type="journal article" date="2014" name="Int. J. Syst. Evol. Microbiol.">
        <title>Complete genome of a new Firmicutes species belonging to the dominant human colonic microbiota ('Ruminococcus bicirculans') reveals two chromosomes and a selective capacity to utilize plant glucans.</title>
        <authorList>
            <consortium name="NISC Comparative Sequencing Program"/>
            <person name="Wegmann U."/>
            <person name="Louis P."/>
            <person name="Goesmann A."/>
            <person name="Henrissat B."/>
            <person name="Duncan S.H."/>
            <person name="Flint H.J."/>
        </authorList>
    </citation>
    <scope>NUCLEOTIDE SEQUENCE</scope>
    <source>
        <strain evidence="2">CECT 7703</strain>
    </source>
</reference>
<accession>A0ABT8B1E6</accession>
<gene>
    <name evidence="2" type="ORF">QWZ03_00800</name>
</gene>
<dbReference type="Pfam" id="PF16357">
    <property type="entry name" value="PepSY_TM_like_2"/>
    <property type="match status" value="1"/>
</dbReference>
<comment type="caution">
    <text evidence="2">The sequence shown here is derived from an EMBL/GenBank/DDBJ whole genome shotgun (WGS) entry which is preliminary data.</text>
</comment>
<dbReference type="RefSeq" id="WP_290330983.1">
    <property type="nucleotide sequence ID" value="NZ_JAUFPU010000001.1"/>
</dbReference>
<evidence type="ECO:0000313" key="3">
    <source>
        <dbReference type="Proteomes" id="UP001180081"/>
    </source>
</evidence>
<feature type="transmembrane region" description="Helical" evidence="1">
    <location>
        <begin position="186"/>
        <end position="204"/>
    </location>
</feature>
<protein>
    <submittedName>
        <fullName evidence="2">PepSY-associated TM helix domain-containing protein</fullName>
    </submittedName>
</protein>
<name>A0ABT8B1E6_9NEIS</name>
<proteinExistence type="predicted"/>
<keyword evidence="1" id="KW-0812">Transmembrane</keyword>
<feature type="transmembrane region" description="Helical" evidence="1">
    <location>
        <begin position="21"/>
        <end position="44"/>
    </location>
</feature>
<dbReference type="PANTHER" id="PTHR40115">
    <property type="entry name" value="INNER MEMBRANE PROTEIN WITH PEPSY TM HELIX"/>
    <property type="match status" value="1"/>
</dbReference>
<dbReference type="EMBL" id="JAUFPU010000001">
    <property type="protein sequence ID" value="MDN3575309.1"/>
    <property type="molecule type" value="Genomic_DNA"/>
</dbReference>
<feature type="transmembrane region" description="Helical" evidence="1">
    <location>
        <begin position="152"/>
        <end position="174"/>
    </location>
</feature>
<keyword evidence="1" id="KW-1133">Transmembrane helix</keyword>
<organism evidence="2 3">
    <name type="scientific">Chitinimonas viridis</name>
    <dbReference type="NCBI Taxonomy" id="664880"/>
    <lineage>
        <taxon>Bacteria</taxon>
        <taxon>Pseudomonadati</taxon>
        <taxon>Pseudomonadota</taxon>
        <taxon>Betaproteobacteria</taxon>
        <taxon>Neisseriales</taxon>
        <taxon>Chitinibacteraceae</taxon>
        <taxon>Chitinimonas</taxon>
    </lineage>
</organism>
<evidence type="ECO:0000313" key="2">
    <source>
        <dbReference type="EMBL" id="MDN3575309.1"/>
    </source>
</evidence>
<reference evidence="2" key="2">
    <citation type="submission" date="2023-06" db="EMBL/GenBank/DDBJ databases">
        <authorList>
            <person name="Lucena T."/>
            <person name="Sun Q."/>
        </authorList>
    </citation>
    <scope>NUCLEOTIDE SEQUENCE</scope>
    <source>
        <strain evidence="2">CECT 7703</strain>
    </source>
</reference>